<dbReference type="HOGENOM" id="CLU_015872_2_0_1"/>
<dbReference type="InParanoid" id="H3GLR0"/>
<protein>
    <submittedName>
        <fullName evidence="1">Uncharacterized protein</fullName>
    </submittedName>
</protein>
<evidence type="ECO:0000313" key="1">
    <source>
        <dbReference type="EnsemblProtists" id="Phyra77356"/>
    </source>
</evidence>
<dbReference type="Proteomes" id="UP000005238">
    <property type="component" value="Unassembled WGS sequence"/>
</dbReference>
<keyword evidence="2" id="KW-1185">Reference proteome</keyword>
<organism evidence="1 2">
    <name type="scientific">Phytophthora ramorum</name>
    <name type="common">Sudden oak death agent</name>
    <dbReference type="NCBI Taxonomy" id="164328"/>
    <lineage>
        <taxon>Eukaryota</taxon>
        <taxon>Sar</taxon>
        <taxon>Stramenopiles</taxon>
        <taxon>Oomycota</taxon>
        <taxon>Peronosporomycetes</taxon>
        <taxon>Peronosporales</taxon>
        <taxon>Peronosporaceae</taxon>
        <taxon>Phytophthora</taxon>
    </lineage>
</organism>
<dbReference type="AlphaFoldDB" id="H3GLR0"/>
<reference evidence="1" key="2">
    <citation type="submission" date="2015-06" db="UniProtKB">
        <authorList>
            <consortium name="EnsemblProtists"/>
        </authorList>
    </citation>
    <scope>IDENTIFICATION</scope>
    <source>
        <strain evidence="1">Pr102</strain>
    </source>
</reference>
<sequence length="157" mass="17716">MSLIDLAPVNTKRARENASRTFLKFLADEEVARDNLETCMKRDNAAQVLEAVVAAHYLAFKEGRKGQLLARHSVMQYFRQAKNRLLEQVPQHRALVDKNLFKKGLMLERHCVKRETGAFVKKAPACMKTALKKMMEYLYSTAVTAADSQDAAVAALM</sequence>
<dbReference type="OMA" id="ARVHADC"/>
<dbReference type="EnsemblProtists" id="Phyra77356">
    <property type="protein sequence ID" value="Phyra77356"/>
    <property type="gene ID" value="Phyra77356"/>
</dbReference>
<reference evidence="2" key="1">
    <citation type="journal article" date="2006" name="Science">
        <title>Phytophthora genome sequences uncover evolutionary origins and mechanisms of pathogenesis.</title>
        <authorList>
            <person name="Tyler B.M."/>
            <person name="Tripathy S."/>
            <person name="Zhang X."/>
            <person name="Dehal P."/>
            <person name="Jiang R.H."/>
            <person name="Aerts A."/>
            <person name="Arredondo F.D."/>
            <person name="Baxter L."/>
            <person name="Bensasson D."/>
            <person name="Beynon J.L."/>
            <person name="Chapman J."/>
            <person name="Damasceno C.M."/>
            <person name="Dorrance A.E."/>
            <person name="Dou D."/>
            <person name="Dickerman A.W."/>
            <person name="Dubchak I.L."/>
            <person name="Garbelotto M."/>
            <person name="Gijzen M."/>
            <person name="Gordon S.G."/>
            <person name="Govers F."/>
            <person name="Grunwald N.J."/>
            <person name="Huang W."/>
            <person name="Ivors K.L."/>
            <person name="Jones R.W."/>
            <person name="Kamoun S."/>
            <person name="Krampis K."/>
            <person name="Lamour K.H."/>
            <person name="Lee M.K."/>
            <person name="McDonald W.H."/>
            <person name="Medina M."/>
            <person name="Meijer H.J."/>
            <person name="Nordberg E.K."/>
            <person name="Maclean D.J."/>
            <person name="Ospina-Giraldo M.D."/>
            <person name="Morris P.F."/>
            <person name="Phuntumart V."/>
            <person name="Putnam N.H."/>
            <person name="Rash S."/>
            <person name="Rose J.K."/>
            <person name="Sakihama Y."/>
            <person name="Salamov A.A."/>
            <person name="Savidor A."/>
            <person name="Scheuring C.F."/>
            <person name="Smith B.M."/>
            <person name="Sobral B.W."/>
            <person name="Terry A."/>
            <person name="Torto-Alalibo T.A."/>
            <person name="Win J."/>
            <person name="Xu Z."/>
            <person name="Zhang H."/>
            <person name="Grigoriev I.V."/>
            <person name="Rokhsar D.S."/>
            <person name="Boore J.L."/>
        </authorList>
    </citation>
    <scope>NUCLEOTIDE SEQUENCE [LARGE SCALE GENOMIC DNA]</scope>
    <source>
        <strain evidence="2">Pr102</strain>
    </source>
</reference>
<evidence type="ECO:0000313" key="2">
    <source>
        <dbReference type="Proteomes" id="UP000005238"/>
    </source>
</evidence>
<dbReference type="EMBL" id="DS566021">
    <property type="status" value="NOT_ANNOTATED_CDS"/>
    <property type="molecule type" value="Genomic_DNA"/>
</dbReference>
<name>H3GLR0_PHYRM</name>
<dbReference type="STRING" id="164328.H3GLR0"/>
<accession>H3GLR0</accession>
<proteinExistence type="predicted"/>